<dbReference type="InterPro" id="IPR029055">
    <property type="entry name" value="Ntn_hydrolases_N"/>
</dbReference>
<organism evidence="21 22">
    <name type="scientific">Gallaecimonas xiamenensis 3-C-1</name>
    <dbReference type="NCBI Taxonomy" id="745411"/>
    <lineage>
        <taxon>Bacteria</taxon>
        <taxon>Pseudomonadati</taxon>
        <taxon>Pseudomonadota</taxon>
        <taxon>Gammaproteobacteria</taxon>
        <taxon>Enterobacterales</taxon>
        <taxon>Gallaecimonadaceae</taxon>
        <taxon>Gallaecimonas</taxon>
    </lineage>
</organism>
<dbReference type="PROSITE" id="PS51278">
    <property type="entry name" value="GATASE_TYPE_2"/>
    <property type="match status" value="1"/>
</dbReference>
<dbReference type="PANTHER" id="PTHR11938:SF148">
    <property type="entry name" value="GLUTAMATE SYNTHASE [NADPH] LARGE CHAIN"/>
    <property type="match status" value="1"/>
</dbReference>
<comment type="catalytic activity">
    <reaction evidence="16">
        <text>2 L-glutamate + NADP(+) = L-glutamine + 2-oxoglutarate + NADPH + H(+)</text>
        <dbReference type="Rhea" id="RHEA:15501"/>
        <dbReference type="ChEBI" id="CHEBI:15378"/>
        <dbReference type="ChEBI" id="CHEBI:16810"/>
        <dbReference type="ChEBI" id="CHEBI:29985"/>
        <dbReference type="ChEBI" id="CHEBI:57783"/>
        <dbReference type="ChEBI" id="CHEBI:58349"/>
        <dbReference type="ChEBI" id="CHEBI:58359"/>
        <dbReference type="EC" id="1.4.1.13"/>
    </reaction>
</comment>
<evidence type="ECO:0000256" key="7">
    <source>
        <dbReference type="ARBA" id="ARBA00022643"/>
    </source>
</evidence>
<evidence type="ECO:0000256" key="17">
    <source>
        <dbReference type="ARBA" id="ARBA00072108"/>
    </source>
</evidence>
<evidence type="ECO:0000256" key="11">
    <source>
        <dbReference type="ARBA" id="ARBA00023004"/>
    </source>
</evidence>
<dbReference type="eggNOG" id="COG0067">
    <property type="taxonomic scope" value="Bacteria"/>
</dbReference>
<dbReference type="SUPFAM" id="SSF51395">
    <property type="entry name" value="FMN-linked oxidoreductases"/>
    <property type="match status" value="1"/>
</dbReference>
<dbReference type="OrthoDB" id="9758182at2"/>
<reference evidence="21 22" key="1">
    <citation type="journal article" date="2012" name="J. Bacteriol.">
        <title>Genome Sequence of Gallaecimonas xiamenensis Type Strain 3-C-1.</title>
        <authorList>
            <person name="Lai Q."/>
            <person name="Wang L."/>
            <person name="Wang W."/>
            <person name="Shao Z."/>
        </authorList>
    </citation>
    <scope>NUCLEOTIDE SEQUENCE [LARGE SCALE GENOMIC DNA]</scope>
    <source>
        <strain evidence="21 22">3-C-1</strain>
    </source>
</reference>
<dbReference type="Pfam" id="PF01493">
    <property type="entry name" value="GXGXG"/>
    <property type="match status" value="1"/>
</dbReference>
<dbReference type="InterPro" id="IPR002932">
    <property type="entry name" value="Glu_synthdom"/>
</dbReference>
<dbReference type="PANTHER" id="PTHR11938">
    <property type="entry name" value="FAD NADPH DEHYDROGENASE/OXIDOREDUCTASE"/>
    <property type="match status" value="1"/>
</dbReference>
<dbReference type="SUPFAM" id="SSF69336">
    <property type="entry name" value="Alpha subunit of glutamate synthase, C-terminal domain"/>
    <property type="match status" value="1"/>
</dbReference>
<protein>
    <recommendedName>
        <fullName evidence="17">Glutamate synthase [NADPH] large chain</fullName>
        <ecNumber evidence="4">1.4.1.13</ecNumber>
    </recommendedName>
    <alternativeName>
        <fullName evidence="18">Glutamate synthase subunit alpha</fullName>
    </alternativeName>
</protein>
<feature type="compositionally biased region" description="Basic and acidic residues" evidence="19">
    <location>
        <begin position="888"/>
        <end position="898"/>
    </location>
</feature>
<evidence type="ECO:0000313" key="22">
    <source>
        <dbReference type="Proteomes" id="UP000006755"/>
    </source>
</evidence>
<dbReference type="CDD" id="cd02808">
    <property type="entry name" value="GltS_FMN"/>
    <property type="match status" value="1"/>
</dbReference>
<evidence type="ECO:0000256" key="6">
    <source>
        <dbReference type="ARBA" id="ARBA00022630"/>
    </source>
</evidence>
<evidence type="ECO:0000256" key="18">
    <source>
        <dbReference type="ARBA" id="ARBA00079921"/>
    </source>
</evidence>
<keyword evidence="5" id="KW-0028">Amino-acid biosynthesis</keyword>
<evidence type="ECO:0000256" key="1">
    <source>
        <dbReference type="ARBA" id="ARBA00001917"/>
    </source>
</evidence>
<evidence type="ECO:0000256" key="10">
    <source>
        <dbReference type="ARBA" id="ARBA00023002"/>
    </source>
</evidence>
<keyword evidence="7" id="KW-0288">FMN</keyword>
<dbReference type="Gene3D" id="3.60.20.10">
    <property type="entry name" value="Glutamine Phosphoribosylpyrophosphate, subunit 1, domain 1"/>
    <property type="match status" value="1"/>
</dbReference>
<evidence type="ECO:0000256" key="16">
    <source>
        <dbReference type="ARBA" id="ARBA00048151"/>
    </source>
</evidence>
<evidence type="ECO:0000256" key="19">
    <source>
        <dbReference type="SAM" id="MobiDB-lite"/>
    </source>
</evidence>
<dbReference type="InterPro" id="IPR013785">
    <property type="entry name" value="Aldolase_TIM"/>
</dbReference>
<dbReference type="NCBIfam" id="NF008730">
    <property type="entry name" value="PRK11750.1"/>
    <property type="match status" value="1"/>
</dbReference>
<evidence type="ECO:0000256" key="4">
    <source>
        <dbReference type="ARBA" id="ARBA00012079"/>
    </source>
</evidence>
<sequence>MEVDNMVEAHDNCGFGLIAHKEGQASHRLLRLALQGLSRMQHRGGVAADGRTGDGCGILLALPTKFFRAVAEENAFRLAKRFAIGMVFLPEDAARTKAIIAEELAKETLTVAGWRPVPVDPSVLGHIALESKPVIEQLFVNAPPGWRKRELERRLYMARRRAEKRLEAEEQQAYIASLSCVVVVYKGLTLAADLPRFYTDLTDLRMESTMCLFHQRFSTNTLPRWELAQPFRYLAHNGEINTISGNRHWARARSHKFASPLLPDLQDARPFISATGSDSLAMDNMLDLLLSGGMDLFRAMRLIMPPAWEQDPVMADDVKAFFEFNSMHMEPWDGPAGVVMADGRYAACQLDRNGLRPARWVETSDGLITLASEVGIWDYAEDEVIAKGRVGPGQLLAVDTFKGQVWFSDAIDQDLAGRHPYREWLSENHTKLTPFEELSAAQAGIRDLTDDQLKRVQKYFGLTREEIFEVVAVLGRDGKEAVGSMGDDTPLANLSKAPRSLFDFFRQRFAQVTNPPIDPLREAFVMSLTTYIGAEQNVFCETSGHAERVQFKSPVLLYSDLRQLLDKKPHQTLSLAYPKDGDLKAAILALCDAAEKAVKQGAGLVLLSDRQIHGEHLMIPAPLAVGAVQERLVDRHLRASANLMIETGTVRDPHHFAVLLGLGATAVYPYLAFESLAALNDAGLLDGSLKSVLLKYRNGINAGLKKILSKMGISTIASYRGAALFDVIGLDAEVSQLCFPELISPIGGKGFADIHAQSRKLHDQTLMPGPLPLGGLLKFQPDGEYHAWNPEVVRTLQQAVRSDSWEAWQQYSQAVHQGRDGFLRDKLSFKPGAGPIDLDQVEAADQLFPRMDTAAMSIGALSPEAHVALAIAMNRLGGRSNSGEGGEDPLRRRSEGRSKIRQVASGRFGVTPEYLATAEVIQIKMAQGAKPGEGGQLPGDKVSVEIAKLRHSTPGTTLISPPPHHDIYSIEDLAQLIYDLKTVNSQALVSVKLVACQGVGTIACGVAKAGADLITLSGYDGGTGASPLTSVKYAGGPWELGLIEAHHALIKEGLRDQVILQVDGGFKTGIDVVKAAILGADSFGFGTAPMVALGCKYLRICHLNNCATGVATQHQLLRDKHFRGLPEQVEAFFTLMAREIRELLASLGLPSLDAAKGRLDLLQCSDPDVGKVLLKALPALPAYEVVLPEREHCLNDKILREAQLDTPWLAYYPINNTDRTVPAALSGAIAKSYGDDGSPHPIRLQFRGTAGQSFGAFTLPGMEVRLVGDANDYVGKGLGGGTLVLSPPPGSHFVAADTLIMGNTCLFGATGGECFAEGQAGERFAVRNSGATTVIEGLGDHGCEYMTAGMVVVLGRTGRNFAAGMTGGLAVVMDLDSRAINAELVDWCPLANHNELVQQVRALIKRHHNLTGSARAAELLSDANWAQRFTLIHPQGWQPQLREAVS</sequence>
<evidence type="ECO:0000256" key="14">
    <source>
        <dbReference type="ARBA" id="ARBA00023291"/>
    </source>
</evidence>
<dbReference type="Proteomes" id="UP000006755">
    <property type="component" value="Unassembled WGS sequence"/>
</dbReference>
<dbReference type="CDD" id="cd00713">
    <property type="entry name" value="GltS"/>
    <property type="match status" value="1"/>
</dbReference>
<feature type="region of interest" description="Disordered" evidence="19">
    <location>
        <begin position="876"/>
        <end position="899"/>
    </location>
</feature>
<dbReference type="InterPro" id="IPR036485">
    <property type="entry name" value="Glu_synth_asu_C_sf"/>
</dbReference>
<dbReference type="SUPFAM" id="SSF56235">
    <property type="entry name" value="N-terminal nucleophile aminohydrolases (Ntn hydrolases)"/>
    <property type="match status" value="1"/>
</dbReference>
<comment type="caution">
    <text evidence="21">The sequence shown here is derived from an EMBL/GenBank/DDBJ whole genome shotgun (WGS) entry which is preliminary data.</text>
</comment>
<dbReference type="GO" id="GO:0006537">
    <property type="term" value="P:glutamate biosynthetic process"/>
    <property type="evidence" value="ECO:0007669"/>
    <property type="project" value="UniProtKB-KW"/>
</dbReference>
<dbReference type="GO" id="GO:0019676">
    <property type="term" value="P:ammonia assimilation cycle"/>
    <property type="evidence" value="ECO:0007669"/>
    <property type="project" value="TreeGrafter"/>
</dbReference>
<keyword evidence="6" id="KW-0285">Flavoprotein</keyword>
<evidence type="ECO:0000256" key="3">
    <source>
        <dbReference type="ARBA" id="ARBA00009716"/>
    </source>
</evidence>
<dbReference type="GO" id="GO:0046872">
    <property type="term" value="F:metal ion binding"/>
    <property type="evidence" value="ECO:0007669"/>
    <property type="project" value="UniProtKB-KW"/>
</dbReference>
<accession>K2J425</accession>
<dbReference type="GO" id="GO:0004355">
    <property type="term" value="F:glutamate synthase (NADPH) activity"/>
    <property type="evidence" value="ECO:0007669"/>
    <property type="project" value="UniProtKB-EC"/>
</dbReference>
<dbReference type="InterPro" id="IPR050711">
    <property type="entry name" value="ET-N_metabolism_enzyme"/>
</dbReference>
<comment type="cofactor">
    <cofactor evidence="2">
        <name>[3Fe-4S] cluster</name>
        <dbReference type="ChEBI" id="CHEBI:21137"/>
    </cofactor>
</comment>
<feature type="domain" description="Glutamine amidotransferase type-2" evidence="20">
    <location>
        <begin position="13"/>
        <end position="401"/>
    </location>
</feature>
<dbReference type="Pfam" id="PF01645">
    <property type="entry name" value="Glu_synthase"/>
    <property type="match status" value="1"/>
</dbReference>
<proteinExistence type="inferred from homology"/>
<evidence type="ECO:0000256" key="15">
    <source>
        <dbReference type="ARBA" id="ARBA00037898"/>
    </source>
</evidence>
<comment type="cofactor">
    <cofactor evidence="1">
        <name>FMN</name>
        <dbReference type="ChEBI" id="CHEBI:58210"/>
    </cofactor>
</comment>
<comment type="pathway">
    <text evidence="15">Amino-acid biosynthesis; L-glutamate biosynthesis via GLT pathway; L-glutamate from 2-oxoglutarate and L-glutamine (NADP(+) route): step 1/1.</text>
</comment>
<dbReference type="STRING" id="745411.B3C1_15002"/>
<keyword evidence="9" id="KW-0315">Glutamine amidotransferase</keyword>
<evidence type="ECO:0000256" key="13">
    <source>
        <dbReference type="ARBA" id="ARBA00023164"/>
    </source>
</evidence>
<keyword evidence="8" id="KW-0479">Metal-binding</keyword>
<evidence type="ECO:0000256" key="8">
    <source>
        <dbReference type="ARBA" id="ARBA00022723"/>
    </source>
</evidence>
<comment type="similarity">
    <text evidence="3">Belongs to the glutamate synthase family.</text>
</comment>
<keyword evidence="10 21" id="KW-0560">Oxidoreductase</keyword>
<dbReference type="InterPro" id="IPR006982">
    <property type="entry name" value="Glu_synth_centr_N"/>
</dbReference>
<evidence type="ECO:0000256" key="9">
    <source>
        <dbReference type="ARBA" id="ARBA00022962"/>
    </source>
</evidence>
<name>K2J425_9GAMM</name>
<dbReference type="EMBL" id="AMRI01000023">
    <property type="protein sequence ID" value="EKE69612.1"/>
    <property type="molecule type" value="Genomic_DNA"/>
</dbReference>
<keyword evidence="22" id="KW-1185">Reference proteome</keyword>
<dbReference type="EC" id="1.4.1.13" evidence="4"/>
<dbReference type="Gene3D" id="3.20.20.70">
    <property type="entry name" value="Aldolase class I"/>
    <property type="match status" value="2"/>
</dbReference>
<gene>
    <name evidence="21" type="primary">gltB</name>
    <name evidence="21" type="ORF">B3C1_15002</name>
</gene>
<dbReference type="Pfam" id="PF00310">
    <property type="entry name" value="GATase_2"/>
    <property type="match status" value="1"/>
</dbReference>
<keyword evidence="12" id="KW-0411">Iron-sulfur</keyword>
<evidence type="ECO:0000256" key="12">
    <source>
        <dbReference type="ARBA" id="ARBA00023014"/>
    </source>
</evidence>
<evidence type="ECO:0000256" key="5">
    <source>
        <dbReference type="ARBA" id="ARBA00022605"/>
    </source>
</evidence>
<dbReference type="Pfam" id="PF04898">
    <property type="entry name" value="Glu_syn_central"/>
    <property type="match status" value="1"/>
</dbReference>
<keyword evidence="14" id="KW-0003">3Fe-4S</keyword>
<dbReference type="InterPro" id="IPR017932">
    <property type="entry name" value="GATase_2_dom"/>
</dbReference>
<dbReference type="InterPro" id="IPR002489">
    <property type="entry name" value="Glu_synth_asu_C"/>
</dbReference>
<evidence type="ECO:0000259" key="20">
    <source>
        <dbReference type="PROSITE" id="PS51278"/>
    </source>
</evidence>
<evidence type="ECO:0000256" key="2">
    <source>
        <dbReference type="ARBA" id="ARBA00001927"/>
    </source>
</evidence>
<keyword evidence="13" id="KW-0314">Glutamate biosynthesis</keyword>
<keyword evidence="11" id="KW-0408">Iron</keyword>
<dbReference type="RefSeq" id="WP_008485858.1">
    <property type="nucleotide sequence ID" value="NZ_AMRI01000023.1"/>
</dbReference>
<dbReference type="GO" id="GO:0051538">
    <property type="term" value="F:3 iron, 4 sulfur cluster binding"/>
    <property type="evidence" value="ECO:0007669"/>
    <property type="project" value="UniProtKB-KW"/>
</dbReference>
<dbReference type="FunFam" id="3.60.20.10:FF:000001">
    <property type="entry name" value="Glutamate synthase, large subunit"/>
    <property type="match status" value="1"/>
</dbReference>
<dbReference type="eggNOG" id="COG0069">
    <property type="taxonomic scope" value="Bacteria"/>
</dbReference>
<evidence type="ECO:0000313" key="21">
    <source>
        <dbReference type="EMBL" id="EKE69612.1"/>
    </source>
</evidence>
<dbReference type="Gene3D" id="2.160.20.60">
    <property type="entry name" value="Glutamate synthase, alpha subunit, C-terminal domain"/>
    <property type="match status" value="1"/>
</dbReference>
<dbReference type="PATRIC" id="fig|745411.4.peg.2953"/>